<comment type="caution">
    <text evidence="2">The sequence shown here is derived from an EMBL/GenBank/DDBJ whole genome shotgun (WGS) entry which is preliminary data.</text>
</comment>
<reference evidence="2 3" key="1">
    <citation type="submission" date="2019-03" db="EMBL/GenBank/DDBJ databases">
        <title>First draft genome of Liparis tanakae, snailfish: a comprehensive survey of snailfish specific genes.</title>
        <authorList>
            <person name="Kim W."/>
            <person name="Song I."/>
            <person name="Jeong J.-H."/>
            <person name="Kim D."/>
            <person name="Kim S."/>
            <person name="Ryu S."/>
            <person name="Song J.Y."/>
            <person name="Lee S.K."/>
        </authorList>
    </citation>
    <scope>NUCLEOTIDE SEQUENCE [LARGE SCALE GENOMIC DNA]</scope>
    <source>
        <tissue evidence="2">Muscle</tissue>
    </source>
</reference>
<evidence type="ECO:0000313" key="2">
    <source>
        <dbReference type="EMBL" id="TNN35646.1"/>
    </source>
</evidence>
<dbReference type="Proteomes" id="UP000314294">
    <property type="component" value="Unassembled WGS sequence"/>
</dbReference>
<organism evidence="2 3">
    <name type="scientific">Liparis tanakae</name>
    <name type="common">Tanaka's snailfish</name>
    <dbReference type="NCBI Taxonomy" id="230148"/>
    <lineage>
        <taxon>Eukaryota</taxon>
        <taxon>Metazoa</taxon>
        <taxon>Chordata</taxon>
        <taxon>Craniata</taxon>
        <taxon>Vertebrata</taxon>
        <taxon>Euteleostomi</taxon>
        <taxon>Actinopterygii</taxon>
        <taxon>Neopterygii</taxon>
        <taxon>Teleostei</taxon>
        <taxon>Neoteleostei</taxon>
        <taxon>Acanthomorphata</taxon>
        <taxon>Eupercaria</taxon>
        <taxon>Perciformes</taxon>
        <taxon>Cottioidei</taxon>
        <taxon>Cottales</taxon>
        <taxon>Liparidae</taxon>
        <taxon>Liparis</taxon>
    </lineage>
</organism>
<feature type="compositionally biased region" description="Acidic residues" evidence="1">
    <location>
        <begin position="416"/>
        <end position="431"/>
    </location>
</feature>
<evidence type="ECO:0000256" key="1">
    <source>
        <dbReference type="SAM" id="MobiDB-lite"/>
    </source>
</evidence>
<accession>A0A4Z2F347</accession>
<keyword evidence="3" id="KW-1185">Reference proteome</keyword>
<dbReference type="AlphaFoldDB" id="A0A4Z2F347"/>
<feature type="compositionally biased region" description="Pro residues" evidence="1">
    <location>
        <begin position="354"/>
        <end position="366"/>
    </location>
</feature>
<gene>
    <name evidence="2" type="ORF">EYF80_054192</name>
</gene>
<feature type="region of interest" description="Disordered" evidence="1">
    <location>
        <begin position="337"/>
        <end position="431"/>
    </location>
</feature>
<feature type="compositionally biased region" description="Basic and acidic residues" evidence="1">
    <location>
        <begin position="396"/>
        <end position="415"/>
    </location>
</feature>
<sequence length="431" mass="47377">MPLFSLSSELACCSGMIAQAVLHLLQLSLQMLHPQTVTQTLPLGDLEARLRNLFLSTHKPSMMTNKETRASKDGVEKVGGQERDHRAPRPSFGIDESLPEDLQDLVLRLALLGQGDVQRTLADRLLQLVGHLAAHGLDLLVQEGDPGLQQLGADPLGSLVQLLPERRGLRGLSRGGLQGRHVGRVQDHLTLVLVLRFKRQLSLRNGERRVERIIASNDIERLLLLGFSHGDLLQRRLVVGLSAAETPPQAAHLTDTRRAQPALSGPVWSELQRTCSSREARALFFCSSVESLSFSASSSFSSSRRCCRSASFMRASMDERACSVTCRSQTWKRSLMVKRTPPGSGPWPGTDPRWPWPPGGSPPAPPTGTRRAAGGPAGPRGRDPTPAAGLGEEEEKMEKKKVEKDEEKKMDKKNDEDEEGEEEEQKDEEEG</sequence>
<feature type="compositionally biased region" description="Basic and acidic residues" evidence="1">
    <location>
        <begin position="66"/>
        <end position="87"/>
    </location>
</feature>
<name>A0A4Z2F347_9TELE</name>
<proteinExistence type="predicted"/>
<protein>
    <submittedName>
        <fullName evidence="2">Uncharacterized protein</fullName>
    </submittedName>
</protein>
<feature type="region of interest" description="Disordered" evidence="1">
    <location>
        <begin position="64"/>
        <end position="94"/>
    </location>
</feature>
<dbReference type="EMBL" id="SRLO01001733">
    <property type="protein sequence ID" value="TNN35646.1"/>
    <property type="molecule type" value="Genomic_DNA"/>
</dbReference>
<evidence type="ECO:0000313" key="3">
    <source>
        <dbReference type="Proteomes" id="UP000314294"/>
    </source>
</evidence>